<sequence>MNKKDNQKVFFGNEKVTKLEKQKGVDKIFSKVTKNYDLMNDLMSFGAHRLWKSTFVKQAKLKNQDKVLDLAGGTGDITKIVHESISECEIYLCDQNSSMVDFARDRAMDEGFINNTKFETCKAENLPYKKNFFNHVFISFGFRNFSDKHKALNEILRVLKKGGTLHILEFSKVQNETFSKFYDFYSHNIIPKIGGLVSKDESSYEYLVNSIRTHENQNEICEMLLENGFSKADYENIFDGIVAIHRAKK</sequence>
<dbReference type="PROSITE" id="PS01183">
    <property type="entry name" value="UBIE_1"/>
    <property type="match status" value="1"/>
</dbReference>
<dbReference type="EC" id="2.1.1.201" evidence="6"/>
<evidence type="ECO:0000256" key="2">
    <source>
        <dbReference type="ARBA" id="ARBA00022603"/>
    </source>
</evidence>
<evidence type="ECO:0000256" key="5">
    <source>
        <dbReference type="ARBA" id="ARBA00022691"/>
    </source>
</evidence>
<reference evidence="7 8" key="1">
    <citation type="submission" date="2019-02" db="EMBL/GenBank/DDBJ databases">
        <title>Prokaryotic population dynamics and viral predation in marine succession experiment using metagenomics: the confinement effect.</title>
        <authorList>
            <person name="Haro-Moreno J.M."/>
            <person name="Rodriguez-Valera F."/>
            <person name="Lopez-Perez M."/>
        </authorList>
    </citation>
    <scope>NUCLEOTIDE SEQUENCE [LARGE SCALE GENOMIC DNA]</scope>
    <source>
        <strain evidence="7">MED-G159</strain>
    </source>
</reference>
<dbReference type="PANTHER" id="PTHR43591:SF24">
    <property type="entry name" value="2-METHOXY-6-POLYPRENYL-1,4-BENZOQUINOL METHYLASE, MITOCHONDRIAL"/>
    <property type="match status" value="1"/>
</dbReference>
<name>A0A520MZ07_9GAMM</name>
<evidence type="ECO:0000256" key="4">
    <source>
        <dbReference type="ARBA" id="ARBA00022688"/>
    </source>
</evidence>
<comment type="pathway">
    <text evidence="6">Cofactor biosynthesis; ubiquinone biosynthesis.</text>
</comment>
<feature type="binding site" evidence="6">
    <location>
        <position position="94"/>
    </location>
    <ligand>
        <name>S-adenosyl-L-methionine</name>
        <dbReference type="ChEBI" id="CHEBI:59789"/>
    </ligand>
</feature>
<evidence type="ECO:0000256" key="1">
    <source>
        <dbReference type="ARBA" id="ARBA00022428"/>
    </source>
</evidence>
<dbReference type="InterPro" id="IPR029063">
    <property type="entry name" value="SAM-dependent_MTases_sf"/>
</dbReference>
<dbReference type="NCBIfam" id="TIGR01934">
    <property type="entry name" value="MenG_MenH_UbiE"/>
    <property type="match status" value="1"/>
</dbReference>
<dbReference type="EC" id="2.1.1.163" evidence="6"/>
<dbReference type="SUPFAM" id="SSF53335">
    <property type="entry name" value="S-adenosyl-L-methionine-dependent methyltransferases"/>
    <property type="match status" value="1"/>
</dbReference>
<comment type="pathway">
    <text evidence="6">Quinol/quinone metabolism; menaquinone biosynthesis; menaquinol from 1,4-dihydroxy-2-naphthoate: step 2/2.</text>
</comment>
<comment type="function">
    <text evidence="6">Methyltransferase required for the conversion of demethylmenaquinol (DMKH2) to menaquinol (MKH2) and the conversion of 2-polyprenyl-6-methoxy-1,4-benzoquinol (DDMQH2) to 2-polyprenyl-3-methyl-6-methoxy-1,4-benzoquinol (DMQH2).</text>
</comment>
<dbReference type="GO" id="GO:0008425">
    <property type="term" value="F:2-methoxy-6-polyprenyl-1,4-benzoquinol methyltransferase activity"/>
    <property type="evidence" value="ECO:0007669"/>
    <property type="project" value="UniProtKB-UniRule"/>
</dbReference>
<dbReference type="AlphaFoldDB" id="A0A520MZ07"/>
<feature type="binding site" evidence="6">
    <location>
        <position position="74"/>
    </location>
    <ligand>
        <name>S-adenosyl-L-methionine</name>
        <dbReference type="ChEBI" id="CHEBI:59789"/>
    </ligand>
</feature>
<dbReference type="PANTHER" id="PTHR43591">
    <property type="entry name" value="METHYLTRANSFERASE"/>
    <property type="match status" value="1"/>
</dbReference>
<comment type="similarity">
    <text evidence="6">Belongs to the class I-like SAM-binding methyltransferase superfamily. MenG/UbiE family.</text>
</comment>
<comment type="catalytic activity">
    <reaction evidence="6">
        <text>a 2-methoxy-6-(all-trans-polyprenyl)benzene-1,4-diol + S-adenosyl-L-methionine = a 5-methoxy-2-methyl-3-(all-trans-polyprenyl)benzene-1,4-diol + S-adenosyl-L-homocysteine + H(+)</text>
        <dbReference type="Rhea" id="RHEA:28286"/>
        <dbReference type="Rhea" id="RHEA-COMP:10858"/>
        <dbReference type="Rhea" id="RHEA-COMP:10859"/>
        <dbReference type="ChEBI" id="CHEBI:15378"/>
        <dbReference type="ChEBI" id="CHEBI:57856"/>
        <dbReference type="ChEBI" id="CHEBI:59789"/>
        <dbReference type="ChEBI" id="CHEBI:84166"/>
        <dbReference type="ChEBI" id="CHEBI:84167"/>
        <dbReference type="EC" id="2.1.1.201"/>
    </reaction>
</comment>
<dbReference type="PROSITE" id="PS51608">
    <property type="entry name" value="SAM_MT_UBIE"/>
    <property type="match status" value="1"/>
</dbReference>
<keyword evidence="4 6" id="KW-0831">Ubiquinone biosynthesis</keyword>
<comment type="caution">
    <text evidence="6">Lacks conserved residue(s) required for the propagation of feature annotation.</text>
</comment>
<comment type="catalytic activity">
    <reaction evidence="6">
        <text>a 2-demethylmenaquinol + S-adenosyl-L-methionine = a menaquinol + S-adenosyl-L-homocysteine + H(+)</text>
        <dbReference type="Rhea" id="RHEA:42640"/>
        <dbReference type="Rhea" id="RHEA-COMP:9539"/>
        <dbReference type="Rhea" id="RHEA-COMP:9563"/>
        <dbReference type="ChEBI" id="CHEBI:15378"/>
        <dbReference type="ChEBI" id="CHEBI:18151"/>
        <dbReference type="ChEBI" id="CHEBI:55437"/>
        <dbReference type="ChEBI" id="CHEBI:57856"/>
        <dbReference type="ChEBI" id="CHEBI:59789"/>
        <dbReference type="EC" id="2.1.1.163"/>
    </reaction>
</comment>
<comment type="caution">
    <text evidence="7">The sequence shown here is derived from an EMBL/GenBank/DDBJ whole genome shotgun (WGS) entry which is preliminary data.</text>
</comment>
<dbReference type="Gene3D" id="3.40.50.150">
    <property type="entry name" value="Vaccinia Virus protein VP39"/>
    <property type="match status" value="1"/>
</dbReference>
<dbReference type="GO" id="GO:0032259">
    <property type="term" value="P:methylation"/>
    <property type="evidence" value="ECO:0007669"/>
    <property type="project" value="UniProtKB-KW"/>
</dbReference>
<dbReference type="NCBIfam" id="NF001244">
    <property type="entry name" value="PRK00216.1-5"/>
    <property type="match status" value="1"/>
</dbReference>
<protein>
    <recommendedName>
        <fullName evidence="6">Ubiquinone/menaquinone biosynthesis C-methyltransferase UbiE</fullName>
        <ecNumber evidence="6">2.1.1.163</ecNumber>
        <ecNumber evidence="6">2.1.1.201</ecNumber>
    </recommendedName>
    <alternativeName>
        <fullName evidence="6">2-methoxy-6-polyprenyl-1,4-benzoquinol methylase</fullName>
    </alternativeName>
    <alternativeName>
        <fullName evidence="6">Demethylmenaquinone methyltransferase</fullName>
    </alternativeName>
</protein>
<dbReference type="GO" id="GO:0043770">
    <property type="term" value="F:demethylmenaquinone methyltransferase activity"/>
    <property type="evidence" value="ECO:0007669"/>
    <property type="project" value="UniProtKB-UniRule"/>
</dbReference>
<organism evidence="7 8">
    <name type="scientific">SAR86 cluster bacterium</name>
    <dbReference type="NCBI Taxonomy" id="2030880"/>
    <lineage>
        <taxon>Bacteria</taxon>
        <taxon>Pseudomonadati</taxon>
        <taxon>Pseudomonadota</taxon>
        <taxon>Gammaproteobacteria</taxon>
        <taxon>SAR86 cluster</taxon>
    </lineage>
</organism>
<gene>
    <name evidence="6 7" type="primary">ubiE</name>
    <name evidence="7" type="ORF">EVA92_02790</name>
</gene>
<dbReference type="InterPro" id="IPR023576">
    <property type="entry name" value="UbiE/COQ5_MeTrFase_CS"/>
</dbReference>
<feature type="binding site" evidence="6">
    <location>
        <position position="139"/>
    </location>
    <ligand>
        <name>S-adenosyl-L-methionine</name>
        <dbReference type="ChEBI" id="CHEBI:59789"/>
    </ligand>
</feature>
<dbReference type="Proteomes" id="UP000315825">
    <property type="component" value="Unassembled WGS sequence"/>
</dbReference>
<proteinExistence type="inferred from homology"/>
<keyword evidence="3 6" id="KW-0808">Transferase</keyword>
<dbReference type="InterPro" id="IPR004033">
    <property type="entry name" value="UbiE/COQ5_MeTrFase"/>
</dbReference>
<keyword evidence="2 6" id="KW-0489">Methyltransferase</keyword>
<dbReference type="GO" id="GO:0009060">
    <property type="term" value="P:aerobic respiration"/>
    <property type="evidence" value="ECO:0007669"/>
    <property type="project" value="UniProtKB-UniRule"/>
</dbReference>
<accession>A0A520MZ07</accession>
<dbReference type="PROSITE" id="PS01184">
    <property type="entry name" value="UBIE_2"/>
    <property type="match status" value="1"/>
</dbReference>
<evidence type="ECO:0000313" key="8">
    <source>
        <dbReference type="Proteomes" id="UP000315825"/>
    </source>
</evidence>
<dbReference type="UniPathway" id="UPA00079">
    <property type="reaction ID" value="UER00169"/>
</dbReference>
<dbReference type="HAMAP" id="MF_01813">
    <property type="entry name" value="MenG_UbiE_methyltr"/>
    <property type="match status" value="1"/>
</dbReference>
<dbReference type="EMBL" id="SHBE01000004">
    <property type="protein sequence ID" value="RZO26441.1"/>
    <property type="molecule type" value="Genomic_DNA"/>
</dbReference>
<dbReference type="Pfam" id="PF01209">
    <property type="entry name" value="Ubie_methyltran"/>
    <property type="match status" value="1"/>
</dbReference>
<dbReference type="GO" id="GO:0009234">
    <property type="term" value="P:menaquinone biosynthetic process"/>
    <property type="evidence" value="ECO:0007669"/>
    <property type="project" value="UniProtKB-UniRule"/>
</dbReference>
<keyword evidence="5 6" id="KW-0949">S-adenosyl-L-methionine</keyword>
<evidence type="ECO:0000313" key="7">
    <source>
        <dbReference type="EMBL" id="RZO26441.1"/>
    </source>
</evidence>
<dbReference type="UniPathway" id="UPA00232"/>
<dbReference type="CDD" id="cd02440">
    <property type="entry name" value="AdoMet_MTases"/>
    <property type="match status" value="1"/>
</dbReference>
<keyword evidence="1 6" id="KW-0474">Menaquinone biosynthesis</keyword>
<evidence type="ECO:0000256" key="6">
    <source>
        <dbReference type="HAMAP-Rule" id="MF_01813"/>
    </source>
</evidence>
<evidence type="ECO:0000256" key="3">
    <source>
        <dbReference type="ARBA" id="ARBA00022679"/>
    </source>
</evidence>